<dbReference type="EMBL" id="CAFBPN010000080">
    <property type="protein sequence ID" value="CAB5026989.1"/>
    <property type="molecule type" value="Genomic_DNA"/>
</dbReference>
<evidence type="ECO:0000313" key="13">
    <source>
        <dbReference type="EMBL" id="CAB5067983.1"/>
    </source>
</evidence>
<evidence type="ECO:0000256" key="6">
    <source>
        <dbReference type="ARBA" id="ARBA00022723"/>
    </source>
</evidence>
<dbReference type="Gene3D" id="3.40.50.720">
    <property type="entry name" value="NAD(P)-binding Rossmann-like Domain"/>
    <property type="match status" value="1"/>
</dbReference>
<organism evidence="12">
    <name type="scientific">freshwater metagenome</name>
    <dbReference type="NCBI Taxonomy" id="449393"/>
    <lineage>
        <taxon>unclassified sequences</taxon>
        <taxon>metagenomes</taxon>
        <taxon>ecological metagenomes</taxon>
    </lineage>
</organism>
<dbReference type="Gene3D" id="3.20.20.70">
    <property type="entry name" value="Aldolase class I"/>
    <property type="match status" value="1"/>
</dbReference>
<dbReference type="SUPFAM" id="SSF51905">
    <property type="entry name" value="FAD/NAD(P)-binding domain"/>
    <property type="match status" value="1"/>
</dbReference>
<evidence type="ECO:0000259" key="11">
    <source>
        <dbReference type="Pfam" id="PF07992"/>
    </source>
</evidence>
<dbReference type="InterPro" id="IPR051793">
    <property type="entry name" value="NADH:flavin_oxidoreductase"/>
</dbReference>
<dbReference type="GO" id="GO:0051536">
    <property type="term" value="F:iron-sulfur cluster binding"/>
    <property type="evidence" value="ECO:0007669"/>
    <property type="project" value="UniProtKB-KW"/>
</dbReference>
<dbReference type="PRINTS" id="PR00411">
    <property type="entry name" value="PNDRDTASEI"/>
</dbReference>
<dbReference type="EMBL" id="CAFBQU010000077">
    <property type="protein sequence ID" value="CAB5067983.1"/>
    <property type="molecule type" value="Genomic_DNA"/>
</dbReference>
<keyword evidence="6" id="KW-0479">Metal-binding</keyword>
<dbReference type="PRINTS" id="PR00368">
    <property type="entry name" value="FADPNR"/>
</dbReference>
<evidence type="ECO:0000256" key="5">
    <source>
        <dbReference type="ARBA" id="ARBA00022643"/>
    </source>
</evidence>
<evidence type="ECO:0000256" key="1">
    <source>
        <dbReference type="ARBA" id="ARBA00001917"/>
    </source>
</evidence>
<dbReference type="InterPro" id="IPR036188">
    <property type="entry name" value="FAD/NAD-bd_sf"/>
</dbReference>
<feature type="domain" description="NADH:flavin oxidoreductase/NADH oxidase N-terminal" evidence="10">
    <location>
        <begin position="4"/>
        <end position="327"/>
    </location>
</feature>
<dbReference type="GO" id="GO:0016491">
    <property type="term" value="F:oxidoreductase activity"/>
    <property type="evidence" value="ECO:0007669"/>
    <property type="project" value="UniProtKB-KW"/>
</dbReference>
<keyword evidence="5" id="KW-0288">FMN</keyword>
<dbReference type="InterPro" id="IPR023753">
    <property type="entry name" value="FAD/NAD-binding_dom"/>
</dbReference>
<keyword evidence="9" id="KW-0411">Iron-sulfur</keyword>
<evidence type="ECO:0000256" key="2">
    <source>
        <dbReference type="ARBA" id="ARBA00001966"/>
    </source>
</evidence>
<keyword evidence="7" id="KW-0560">Oxidoreductase</keyword>
<evidence type="ECO:0000256" key="8">
    <source>
        <dbReference type="ARBA" id="ARBA00023004"/>
    </source>
</evidence>
<keyword evidence="8" id="KW-0408">Iron</keyword>
<reference evidence="12" key="1">
    <citation type="submission" date="2020-05" db="EMBL/GenBank/DDBJ databases">
        <authorList>
            <person name="Chiriac C."/>
            <person name="Salcher M."/>
            <person name="Ghai R."/>
            <person name="Kavagutti S V."/>
        </authorList>
    </citation>
    <scope>NUCLEOTIDE SEQUENCE</scope>
</reference>
<sequence>MYEKLFEPLDIAGTTIDNRIVRSAHSTGSPWVDKGEDFAEYHLARARGGVGMSILEIAGVMPMTATAIPIYEDRIVGDYQKLMDKIRPTGMKVFQQLWHGGSARALPGITPWSASDVPNPIRQTVPRPMTRMMIDDLVEAFAQAARRVKEGGLDGLEIHAAHGYLFGQFLSPATNRRTDEYGGSLENRVRLLSDVLRACRAEVGKDFPIGVRLSSDEQIEGGLHPEDTAKIVQSIEPDIDFVDVSFSSYYRFYKIISTLDDSLGYELPFSAQVTRLTSLPTLVTGRIMTLEDANQVVVSGIADMVSMVRALIADPELIIKARSGRNEEIRPCLGTSQGCVGQLMTTGRLACIVNPSAGREVTTPWETPTTAMKKKKIVVVGGGPAGLESARTAALRGHEVHLFEMRKEVGGQVAIAASAPFRADLGALPRFLAAECARLGVRMHLGTPVDPDLVRAENPDEVIIATGSTPRKDGFQVWRPATPIVGYDLPHVFSSWDVFGFGGRAVIGKRAVVIDDGGDFDAISVADKLVAAGAHVTFVSSGDFMGQKVPFPPQTVYSARERLIVSDVEFITNMSAVEITKTDVELEALGAVKRIRIEADTVVLVGMNLPNRELFDELAGSPFPVHLIGDAVGAKTILEAVTQATHLARSI</sequence>
<dbReference type="PANTHER" id="PTHR42917">
    <property type="entry name" value="2,4-DIENOYL-COA REDUCTASE"/>
    <property type="match status" value="1"/>
</dbReference>
<dbReference type="Pfam" id="PF07992">
    <property type="entry name" value="Pyr_redox_2"/>
    <property type="match status" value="1"/>
</dbReference>
<keyword evidence="4" id="KW-0285">Flavoprotein</keyword>
<comment type="cofactor">
    <cofactor evidence="2">
        <name>[4Fe-4S] cluster</name>
        <dbReference type="ChEBI" id="CHEBI:49883"/>
    </cofactor>
</comment>
<dbReference type="PANTHER" id="PTHR42917:SF2">
    <property type="entry name" value="2,4-DIENOYL-COA REDUCTASE [(2E)-ENOYL-COA-PRODUCING]"/>
    <property type="match status" value="1"/>
</dbReference>
<dbReference type="GO" id="GO:0046872">
    <property type="term" value="F:metal ion binding"/>
    <property type="evidence" value="ECO:0007669"/>
    <property type="project" value="UniProtKB-KW"/>
</dbReference>
<dbReference type="Gene3D" id="3.50.50.60">
    <property type="entry name" value="FAD/NAD(P)-binding domain"/>
    <property type="match status" value="1"/>
</dbReference>
<evidence type="ECO:0000256" key="4">
    <source>
        <dbReference type="ARBA" id="ARBA00022630"/>
    </source>
</evidence>
<dbReference type="InterPro" id="IPR001155">
    <property type="entry name" value="OxRdtase_FMN_N"/>
</dbReference>
<name>A0A6J7RDY5_9ZZZZ</name>
<comment type="cofactor">
    <cofactor evidence="1">
        <name>FMN</name>
        <dbReference type="ChEBI" id="CHEBI:58210"/>
    </cofactor>
</comment>
<dbReference type="AlphaFoldDB" id="A0A6J7RDY5"/>
<evidence type="ECO:0000256" key="3">
    <source>
        <dbReference type="ARBA" id="ARBA00011048"/>
    </source>
</evidence>
<dbReference type="GO" id="GO:0010181">
    <property type="term" value="F:FMN binding"/>
    <property type="evidence" value="ECO:0007669"/>
    <property type="project" value="InterPro"/>
</dbReference>
<dbReference type="SUPFAM" id="SSF51395">
    <property type="entry name" value="FMN-linked oxidoreductases"/>
    <property type="match status" value="1"/>
</dbReference>
<evidence type="ECO:0000256" key="7">
    <source>
        <dbReference type="ARBA" id="ARBA00023002"/>
    </source>
</evidence>
<feature type="domain" description="FAD/NAD(P)-binding" evidence="11">
    <location>
        <begin position="376"/>
        <end position="607"/>
    </location>
</feature>
<protein>
    <submittedName>
        <fullName evidence="12">Unannotated protein</fullName>
    </submittedName>
</protein>
<evidence type="ECO:0000313" key="12">
    <source>
        <dbReference type="EMBL" id="CAB5026989.1"/>
    </source>
</evidence>
<accession>A0A6J7RDY5</accession>
<comment type="similarity">
    <text evidence="3">In the N-terminal section; belongs to the NADH:flavin oxidoreductase/NADH oxidase family.</text>
</comment>
<evidence type="ECO:0000259" key="10">
    <source>
        <dbReference type="Pfam" id="PF00724"/>
    </source>
</evidence>
<proteinExistence type="inferred from homology"/>
<dbReference type="InterPro" id="IPR013785">
    <property type="entry name" value="Aldolase_TIM"/>
</dbReference>
<gene>
    <name evidence="12" type="ORF">UFOPK4098_01219</name>
    <name evidence="13" type="ORF">UFOPK4347_01643</name>
</gene>
<evidence type="ECO:0000256" key="9">
    <source>
        <dbReference type="ARBA" id="ARBA00023014"/>
    </source>
</evidence>
<dbReference type="Pfam" id="PF00724">
    <property type="entry name" value="Oxidored_FMN"/>
    <property type="match status" value="1"/>
</dbReference>